<evidence type="ECO:0000313" key="3">
    <source>
        <dbReference type="EMBL" id="KAG9243643.1"/>
    </source>
</evidence>
<name>A0A9P8CE21_9HELO</name>
<feature type="compositionally biased region" description="Low complexity" evidence="2">
    <location>
        <begin position="136"/>
        <end position="147"/>
    </location>
</feature>
<protein>
    <submittedName>
        <fullName evidence="3">Uncharacterized protein</fullName>
    </submittedName>
</protein>
<feature type="compositionally biased region" description="Basic and acidic residues" evidence="2">
    <location>
        <begin position="23"/>
        <end position="33"/>
    </location>
</feature>
<feature type="region of interest" description="Disordered" evidence="2">
    <location>
        <begin position="136"/>
        <end position="167"/>
    </location>
</feature>
<organism evidence="3 4">
    <name type="scientific">Calycina marina</name>
    <dbReference type="NCBI Taxonomy" id="1763456"/>
    <lineage>
        <taxon>Eukaryota</taxon>
        <taxon>Fungi</taxon>
        <taxon>Dikarya</taxon>
        <taxon>Ascomycota</taxon>
        <taxon>Pezizomycotina</taxon>
        <taxon>Leotiomycetes</taxon>
        <taxon>Helotiales</taxon>
        <taxon>Pezizellaceae</taxon>
        <taxon>Calycina</taxon>
    </lineage>
</organism>
<feature type="non-terminal residue" evidence="3">
    <location>
        <position position="1"/>
    </location>
</feature>
<feature type="compositionally biased region" description="Low complexity" evidence="2">
    <location>
        <begin position="1"/>
        <end position="12"/>
    </location>
</feature>
<evidence type="ECO:0000256" key="1">
    <source>
        <dbReference type="SAM" id="Coils"/>
    </source>
</evidence>
<dbReference type="OrthoDB" id="5342758at2759"/>
<gene>
    <name evidence="3" type="ORF">BJ878DRAFT_409739</name>
</gene>
<keyword evidence="4" id="KW-1185">Reference proteome</keyword>
<feature type="non-terminal residue" evidence="3">
    <location>
        <position position="445"/>
    </location>
</feature>
<sequence>RSLISTRSTAASPSPPPSFYRSTYKDHEHHDLSNRLPARPFPTSPSSSPSIYKHEQRCNPQLPAPPPPIATSVLLNPRRAASNHASPHMSSRRRGVVDPLLLLQRRERVIQQELQTFLDAQSIGLIQGFGGEVGNGASSEASDAGSSTPTVRSERSRSGVTPVRQPRKRIVGLRSARRGLGRDMGELVQVKREEGLVLGGEIERREDVLERARAWKEQIKEVKGLLGDEEGGKGEQDGIAGLQDEERAIKSDIRDMEERLVQMKARQNWIGERIRESTNRREARLSSYKGALKEVESEVKDFLKRPPVEPSSVMGDEEGFTTLPESRRTLGMASEWWTKEIKILQQRKTDVAEEKQALEDGEKMWENCVSIVTELEDDLRAQMQSNAVQEPGILQKQVEKMDEVVSSLEEKHENAKANGWNLLVCAIGAELAAFREGKELLRVTL</sequence>
<feature type="region of interest" description="Disordered" evidence="2">
    <location>
        <begin position="1"/>
        <end position="71"/>
    </location>
</feature>
<dbReference type="EMBL" id="MU253962">
    <property type="protein sequence ID" value="KAG9243643.1"/>
    <property type="molecule type" value="Genomic_DNA"/>
</dbReference>
<feature type="coiled-coil region" evidence="1">
    <location>
        <begin position="239"/>
        <end position="305"/>
    </location>
</feature>
<keyword evidence="1" id="KW-0175">Coiled coil</keyword>
<reference evidence="3" key="1">
    <citation type="journal article" date="2021" name="IMA Fungus">
        <title>Genomic characterization of three marine fungi, including Emericellopsis atlantica sp. nov. with signatures of a generalist lifestyle and marine biomass degradation.</title>
        <authorList>
            <person name="Hagestad O.C."/>
            <person name="Hou L."/>
            <person name="Andersen J.H."/>
            <person name="Hansen E.H."/>
            <person name="Altermark B."/>
            <person name="Li C."/>
            <person name="Kuhnert E."/>
            <person name="Cox R.J."/>
            <person name="Crous P.W."/>
            <person name="Spatafora J.W."/>
            <person name="Lail K."/>
            <person name="Amirebrahimi M."/>
            <person name="Lipzen A."/>
            <person name="Pangilinan J."/>
            <person name="Andreopoulos W."/>
            <person name="Hayes R.D."/>
            <person name="Ng V."/>
            <person name="Grigoriev I.V."/>
            <person name="Jackson S.A."/>
            <person name="Sutton T.D.S."/>
            <person name="Dobson A.D.W."/>
            <person name="Rama T."/>
        </authorList>
    </citation>
    <scope>NUCLEOTIDE SEQUENCE</scope>
    <source>
        <strain evidence="3">TRa3180A</strain>
    </source>
</reference>
<evidence type="ECO:0000313" key="4">
    <source>
        <dbReference type="Proteomes" id="UP000887226"/>
    </source>
</evidence>
<dbReference type="Proteomes" id="UP000887226">
    <property type="component" value="Unassembled WGS sequence"/>
</dbReference>
<proteinExistence type="predicted"/>
<evidence type="ECO:0000256" key="2">
    <source>
        <dbReference type="SAM" id="MobiDB-lite"/>
    </source>
</evidence>
<dbReference type="AlphaFoldDB" id="A0A9P8CE21"/>
<accession>A0A9P8CE21</accession>
<comment type="caution">
    <text evidence="3">The sequence shown here is derived from an EMBL/GenBank/DDBJ whole genome shotgun (WGS) entry which is preliminary data.</text>
</comment>